<evidence type="ECO:0000313" key="3">
    <source>
        <dbReference type="EMBL" id="AFM24716.1"/>
    </source>
</evidence>
<reference evidence="4" key="1">
    <citation type="submission" date="2012-06" db="EMBL/GenBank/DDBJ databases">
        <title>Complete sequence of chromosome of Desulfomonile tiedjei DSM 6799.</title>
        <authorList>
            <person name="Lucas S."/>
            <person name="Copeland A."/>
            <person name="Lapidus A."/>
            <person name="Glavina del Rio T."/>
            <person name="Dalin E."/>
            <person name="Tice H."/>
            <person name="Bruce D."/>
            <person name="Goodwin L."/>
            <person name="Pitluck S."/>
            <person name="Peters L."/>
            <person name="Ovchinnikova G."/>
            <person name="Zeytun A."/>
            <person name="Lu M."/>
            <person name="Kyrpides N."/>
            <person name="Mavromatis K."/>
            <person name="Ivanova N."/>
            <person name="Brettin T."/>
            <person name="Detter J.C."/>
            <person name="Han C."/>
            <person name="Larimer F."/>
            <person name="Land M."/>
            <person name="Hauser L."/>
            <person name="Markowitz V."/>
            <person name="Cheng J.-F."/>
            <person name="Hugenholtz P."/>
            <person name="Woyke T."/>
            <person name="Wu D."/>
            <person name="Spring S."/>
            <person name="Schroeder M."/>
            <person name="Brambilla E."/>
            <person name="Klenk H.-P."/>
            <person name="Eisen J.A."/>
        </authorList>
    </citation>
    <scope>NUCLEOTIDE SEQUENCE [LARGE SCALE GENOMIC DNA]</scope>
    <source>
        <strain evidence="4">ATCC 49306 / DSM 6799 / DCB-1</strain>
    </source>
</reference>
<keyword evidence="1" id="KW-0238">DNA-binding</keyword>
<dbReference type="PROSITE" id="PS50943">
    <property type="entry name" value="HTH_CROC1"/>
    <property type="match status" value="1"/>
</dbReference>
<name>I4C575_DESTA</name>
<dbReference type="Gene3D" id="1.10.260.40">
    <property type="entry name" value="lambda repressor-like DNA-binding domains"/>
    <property type="match status" value="1"/>
</dbReference>
<dbReference type="AlphaFoldDB" id="I4C575"/>
<organism evidence="3 4">
    <name type="scientific">Desulfomonile tiedjei (strain ATCC 49306 / DSM 6799 / DCB-1)</name>
    <dbReference type="NCBI Taxonomy" id="706587"/>
    <lineage>
        <taxon>Bacteria</taxon>
        <taxon>Pseudomonadati</taxon>
        <taxon>Thermodesulfobacteriota</taxon>
        <taxon>Desulfomonilia</taxon>
        <taxon>Desulfomonilales</taxon>
        <taxon>Desulfomonilaceae</taxon>
        <taxon>Desulfomonile</taxon>
    </lineage>
</organism>
<dbReference type="PANTHER" id="PTHR36924">
    <property type="entry name" value="ANTITOXIN HIGA-1"/>
    <property type="match status" value="1"/>
</dbReference>
<evidence type="ECO:0000259" key="2">
    <source>
        <dbReference type="PROSITE" id="PS50943"/>
    </source>
</evidence>
<dbReference type="Pfam" id="PF01381">
    <property type="entry name" value="HTH_3"/>
    <property type="match status" value="1"/>
</dbReference>
<evidence type="ECO:0000313" key="4">
    <source>
        <dbReference type="Proteomes" id="UP000006055"/>
    </source>
</evidence>
<dbReference type="HOGENOM" id="CLU_140230_5_0_7"/>
<evidence type="ECO:0000256" key="1">
    <source>
        <dbReference type="ARBA" id="ARBA00023125"/>
    </source>
</evidence>
<dbReference type="RefSeq" id="WP_014809860.1">
    <property type="nucleotide sequence ID" value="NC_018025.1"/>
</dbReference>
<dbReference type="InterPro" id="IPR001387">
    <property type="entry name" value="Cro/C1-type_HTH"/>
</dbReference>
<dbReference type="PATRIC" id="fig|706587.4.peg.2312"/>
<dbReference type="InterPro" id="IPR010982">
    <property type="entry name" value="Lambda_DNA-bd_dom_sf"/>
</dbReference>
<dbReference type="STRING" id="706587.Desti_2013"/>
<feature type="domain" description="HTH cro/C1-type" evidence="2">
    <location>
        <begin position="24"/>
        <end position="70"/>
    </location>
</feature>
<dbReference type="NCBIfam" id="TIGR02607">
    <property type="entry name" value="antidote_HigA"/>
    <property type="match status" value="1"/>
</dbReference>
<dbReference type="KEGG" id="dti:Desti_2013"/>
<dbReference type="GO" id="GO:0003677">
    <property type="term" value="F:DNA binding"/>
    <property type="evidence" value="ECO:0007669"/>
    <property type="project" value="UniProtKB-KW"/>
</dbReference>
<dbReference type="CDD" id="cd00093">
    <property type="entry name" value="HTH_XRE"/>
    <property type="match status" value="1"/>
</dbReference>
<dbReference type="eggNOG" id="COG3093">
    <property type="taxonomic scope" value="Bacteria"/>
</dbReference>
<keyword evidence="4" id="KW-1185">Reference proteome</keyword>
<gene>
    <name evidence="3" type="ordered locus">Desti_2013</name>
</gene>
<dbReference type="PANTHER" id="PTHR36924:SF1">
    <property type="entry name" value="ANTITOXIN HIGA-1"/>
    <property type="match status" value="1"/>
</dbReference>
<proteinExistence type="predicted"/>
<protein>
    <submittedName>
        <fullName evidence="3">Addiction module antidote protein, HigA family</fullName>
    </submittedName>
</protein>
<dbReference type="SUPFAM" id="SSF47413">
    <property type="entry name" value="lambda repressor-like DNA-binding domains"/>
    <property type="match status" value="1"/>
</dbReference>
<dbReference type="SMART" id="SM00530">
    <property type="entry name" value="HTH_XRE"/>
    <property type="match status" value="1"/>
</dbReference>
<dbReference type="InterPro" id="IPR013430">
    <property type="entry name" value="Toxin_antidote_HigA"/>
</dbReference>
<dbReference type="OrthoDB" id="9798100at2"/>
<accession>I4C575</accession>
<sequence>MKMKKLAPLHPGEVLFEEFMLPMKISQNELGRALRVSPRRIHEIVHGKRGITADTALRLARYFGTSAQFRMGLQADYDLETAEDRLSERIAQEVDIRATEIASVS</sequence>
<dbReference type="Proteomes" id="UP000006055">
    <property type="component" value="Chromosome"/>
</dbReference>
<dbReference type="EMBL" id="CP003360">
    <property type="protein sequence ID" value="AFM24716.1"/>
    <property type="molecule type" value="Genomic_DNA"/>
</dbReference>